<accession>A0A8D8T7N9</accession>
<sequence>MSTPSPMFATETALSFYRDSLRFDLSIRLVDRIGTTMRCWLKMSGIVRSIESWIRVDCRRVNQGHIKMSINQGRIKMGTMKSSISIRDRRCLLKKVSVANGQGLEKYTPRSSQDEYKPRSNQDEYKSRSTISREIGDAKGAVVNK</sequence>
<feature type="region of interest" description="Disordered" evidence="1">
    <location>
        <begin position="104"/>
        <end position="145"/>
    </location>
</feature>
<proteinExistence type="predicted"/>
<feature type="compositionally biased region" description="Basic and acidic residues" evidence="1">
    <location>
        <begin position="112"/>
        <end position="127"/>
    </location>
</feature>
<evidence type="ECO:0000313" key="2">
    <source>
        <dbReference type="EMBL" id="CAG6681164.1"/>
    </source>
</evidence>
<evidence type="ECO:0000256" key="1">
    <source>
        <dbReference type="SAM" id="MobiDB-lite"/>
    </source>
</evidence>
<dbReference type="EMBL" id="HBUF01254529">
    <property type="protein sequence ID" value="CAG6681164.1"/>
    <property type="molecule type" value="Transcribed_RNA"/>
</dbReference>
<protein>
    <submittedName>
        <fullName evidence="2">Uncharacterized protein</fullName>
    </submittedName>
</protein>
<reference evidence="2" key="1">
    <citation type="submission" date="2021-05" db="EMBL/GenBank/DDBJ databases">
        <authorList>
            <person name="Alioto T."/>
            <person name="Alioto T."/>
            <person name="Gomez Garrido J."/>
        </authorList>
    </citation>
    <scope>NUCLEOTIDE SEQUENCE</scope>
</reference>
<name>A0A8D8T7N9_9HEMI</name>
<organism evidence="2">
    <name type="scientific">Cacopsylla melanoneura</name>
    <dbReference type="NCBI Taxonomy" id="428564"/>
    <lineage>
        <taxon>Eukaryota</taxon>
        <taxon>Metazoa</taxon>
        <taxon>Ecdysozoa</taxon>
        <taxon>Arthropoda</taxon>
        <taxon>Hexapoda</taxon>
        <taxon>Insecta</taxon>
        <taxon>Pterygota</taxon>
        <taxon>Neoptera</taxon>
        <taxon>Paraneoptera</taxon>
        <taxon>Hemiptera</taxon>
        <taxon>Sternorrhyncha</taxon>
        <taxon>Psylloidea</taxon>
        <taxon>Psyllidae</taxon>
        <taxon>Psyllinae</taxon>
        <taxon>Cacopsylla</taxon>
    </lineage>
</organism>
<dbReference type="AlphaFoldDB" id="A0A8D8T7N9"/>